<reference evidence="2" key="2">
    <citation type="submission" date="2023-05" db="EMBL/GenBank/DDBJ databases">
        <authorList>
            <consortium name="Lawrence Berkeley National Laboratory"/>
            <person name="Steindorff A."/>
            <person name="Hensen N."/>
            <person name="Bonometti L."/>
            <person name="Westerberg I."/>
            <person name="Brannstrom I.O."/>
            <person name="Guillou S."/>
            <person name="Cros-Aarteil S."/>
            <person name="Calhoun S."/>
            <person name="Haridas S."/>
            <person name="Kuo A."/>
            <person name="Mondo S."/>
            <person name="Pangilinan J."/>
            <person name="Riley R."/>
            <person name="Labutti K."/>
            <person name="Andreopoulos B."/>
            <person name="Lipzen A."/>
            <person name="Chen C."/>
            <person name="Yanf M."/>
            <person name="Daum C."/>
            <person name="Ng V."/>
            <person name="Clum A."/>
            <person name="Ohm R."/>
            <person name="Martin F."/>
            <person name="Silar P."/>
            <person name="Natvig D."/>
            <person name="Lalanne C."/>
            <person name="Gautier V."/>
            <person name="Ament-Velasquez S.L."/>
            <person name="Kruys A."/>
            <person name="Hutchinson M.I."/>
            <person name="Powell A.J."/>
            <person name="Barry K."/>
            <person name="Miller A.N."/>
            <person name="Grigoriev I.V."/>
            <person name="Debuchy R."/>
            <person name="Gladieux P."/>
            <person name="Thoren M.H."/>
            <person name="Johannesson H."/>
        </authorList>
    </citation>
    <scope>NUCLEOTIDE SEQUENCE</scope>
    <source>
        <strain evidence="2">CBS 731.68</strain>
    </source>
</reference>
<accession>A0AAN6TNY4</accession>
<sequence>MDSEDFRRELVRRTHRVDYGALYRYLLFGFPPVGLRLFWEDYYSAYRHWASGGPGSGHVVVTCVFPSGRRLVSWANRLTMRSSCPNSRDCCLHLDGIAQRSMVMKSKPCVAVLTFMAHHVCDGSSSLLDWVSSLLRSSSGSAIDYLELRVAEWVPKEQWIAWCIRQENELTRSPSWQDGDAWFGPLPFRSTV</sequence>
<evidence type="ECO:0000313" key="2">
    <source>
        <dbReference type="EMBL" id="KAK4117960.1"/>
    </source>
</evidence>
<keyword evidence="1" id="KW-1133">Transmembrane helix</keyword>
<proteinExistence type="predicted"/>
<dbReference type="RefSeq" id="XP_062641733.1">
    <property type="nucleotide sequence ID" value="XM_062787616.1"/>
</dbReference>
<keyword evidence="1" id="KW-0472">Membrane</keyword>
<keyword evidence="1" id="KW-0812">Transmembrane</keyword>
<keyword evidence="3" id="KW-1185">Reference proteome</keyword>
<dbReference type="Proteomes" id="UP001302602">
    <property type="component" value="Unassembled WGS sequence"/>
</dbReference>
<feature type="transmembrane region" description="Helical" evidence="1">
    <location>
        <begin position="21"/>
        <end position="39"/>
    </location>
</feature>
<reference evidence="2" key="1">
    <citation type="journal article" date="2023" name="Mol. Phylogenet. Evol.">
        <title>Genome-scale phylogeny and comparative genomics of the fungal order Sordariales.</title>
        <authorList>
            <person name="Hensen N."/>
            <person name="Bonometti L."/>
            <person name="Westerberg I."/>
            <person name="Brannstrom I.O."/>
            <person name="Guillou S."/>
            <person name="Cros-Aarteil S."/>
            <person name="Calhoun S."/>
            <person name="Haridas S."/>
            <person name="Kuo A."/>
            <person name="Mondo S."/>
            <person name="Pangilinan J."/>
            <person name="Riley R."/>
            <person name="LaButti K."/>
            <person name="Andreopoulos B."/>
            <person name="Lipzen A."/>
            <person name="Chen C."/>
            <person name="Yan M."/>
            <person name="Daum C."/>
            <person name="Ng V."/>
            <person name="Clum A."/>
            <person name="Steindorff A."/>
            <person name="Ohm R.A."/>
            <person name="Martin F."/>
            <person name="Silar P."/>
            <person name="Natvig D.O."/>
            <person name="Lalanne C."/>
            <person name="Gautier V."/>
            <person name="Ament-Velasquez S.L."/>
            <person name="Kruys A."/>
            <person name="Hutchinson M.I."/>
            <person name="Powell A.J."/>
            <person name="Barry K."/>
            <person name="Miller A.N."/>
            <person name="Grigoriev I.V."/>
            <person name="Debuchy R."/>
            <person name="Gladieux P."/>
            <person name="Hiltunen Thoren M."/>
            <person name="Johannesson H."/>
        </authorList>
    </citation>
    <scope>NUCLEOTIDE SEQUENCE</scope>
    <source>
        <strain evidence="2">CBS 731.68</strain>
    </source>
</reference>
<name>A0AAN6TNY4_9PEZI</name>
<comment type="caution">
    <text evidence="2">The sequence shown here is derived from an EMBL/GenBank/DDBJ whole genome shotgun (WGS) entry which is preliminary data.</text>
</comment>
<evidence type="ECO:0000256" key="1">
    <source>
        <dbReference type="SAM" id="Phobius"/>
    </source>
</evidence>
<organism evidence="2 3">
    <name type="scientific">Parathielavia appendiculata</name>
    <dbReference type="NCBI Taxonomy" id="2587402"/>
    <lineage>
        <taxon>Eukaryota</taxon>
        <taxon>Fungi</taxon>
        <taxon>Dikarya</taxon>
        <taxon>Ascomycota</taxon>
        <taxon>Pezizomycotina</taxon>
        <taxon>Sordariomycetes</taxon>
        <taxon>Sordariomycetidae</taxon>
        <taxon>Sordariales</taxon>
        <taxon>Chaetomiaceae</taxon>
        <taxon>Parathielavia</taxon>
    </lineage>
</organism>
<dbReference type="AlphaFoldDB" id="A0AAN6TNY4"/>
<dbReference type="GeneID" id="87824386"/>
<protein>
    <submittedName>
        <fullName evidence="2">Uncharacterized protein</fullName>
    </submittedName>
</protein>
<dbReference type="EMBL" id="MU853302">
    <property type="protein sequence ID" value="KAK4117960.1"/>
    <property type="molecule type" value="Genomic_DNA"/>
</dbReference>
<gene>
    <name evidence="2" type="ORF">N657DRAFT_490308</name>
</gene>
<evidence type="ECO:0000313" key="3">
    <source>
        <dbReference type="Proteomes" id="UP001302602"/>
    </source>
</evidence>